<dbReference type="Proteomes" id="UP000221165">
    <property type="component" value="Unassembled WGS sequence"/>
</dbReference>
<reference evidence="2 3" key="1">
    <citation type="journal article" date="2017" name="Int. J. Parasitol.">
        <title>The genome of the protozoan parasite Cystoisospora suis and a reverse vaccinology approach to identify vaccine candidates.</title>
        <authorList>
            <person name="Palmieri N."/>
            <person name="Shrestha A."/>
            <person name="Ruttkowski B."/>
            <person name="Beck T."/>
            <person name="Vogl C."/>
            <person name="Tomley F."/>
            <person name="Blake D.P."/>
            <person name="Joachim A."/>
        </authorList>
    </citation>
    <scope>NUCLEOTIDE SEQUENCE [LARGE SCALE GENOMIC DNA]</scope>
    <source>
        <strain evidence="2 3">Wien I</strain>
    </source>
</reference>
<dbReference type="AlphaFoldDB" id="A0A2C6KES1"/>
<evidence type="ECO:0000313" key="3">
    <source>
        <dbReference type="Proteomes" id="UP000221165"/>
    </source>
</evidence>
<proteinExistence type="predicted"/>
<dbReference type="RefSeq" id="XP_067916882.1">
    <property type="nucleotide sequence ID" value="XM_068071144.1"/>
</dbReference>
<dbReference type="EMBL" id="MIGC01009388">
    <property type="protein sequence ID" value="PHJ15148.1"/>
    <property type="molecule type" value="Genomic_DNA"/>
</dbReference>
<dbReference type="GeneID" id="94434355"/>
<dbReference type="VEuPathDB" id="ToxoDB:CSUI_011043"/>
<feature type="compositionally biased region" description="Low complexity" evidence="1">
    <location>
        <begin position="14"/>
        <end position="26"/>
    </location>
</feature>
<evidence type="ECO:0000256" key="1">
    <source>
        <dbReference type="SAM" id="MobiDB-lite"/>
    </source>
</evidence>
<evidence type="ECO:0000313" key="2">
    <source>
        <dbReference type="EMBL" id="PHJ15148.1"/>
    </source>
</evidence>
<feature type="compositionally biased region" description="Basic and acidic residues" evidence="1">
    <location>
        <begin position="1"/>
        <end position="10"/>
    </location>
</feature>
<feature type="compositionally biased region" description="Basic and acidic residues" evidence="1">
    <location>
        <begin position="35"/>
        <end position="46"/>
    </location>
</feature>
<sequence length="59" mass="6150">MNTEGREGEGAKQSSSTTTSSSTSTSLPQLNGTSEGEKKSTMKQTDDGCSVSAFKREDA</sequence>
<name>A0A2C6KES1_9APIC</name>
<organism evidence="2 3">
    <name type="scientific">Cystoisospora suis</name>
    <dbReference type="NCBI Taxonomy" id="483139"/>
    <lineage>
        <taxon>Eukaryota</taxon>
        <taxon>Sar</taxon>
        <taxon>Alveolata</taxon>
        <taxon>Apicomplexa</taxon>
        <taxon>Conoidasida</taxon>
        <taxon>Coccidia</taxon>
        <taxon>Eucoccidiorida</taxon>
        <taxon>Eimeriorina</taxon>
        <taxon>Sarcocystidae</taxon>
        <taxon>Cystoisospora</taxon>
    </lineage>
</organism>
<protein>
    <submittedName>
        <fullName evidence="2">Uncharacterized protein</fullName>
    </submittedName>
</protein>
<keyword evidence="3" id="KW-1185">Reference proteome</keyword>
<comment type="caution">
    <text evidence="2">The sequence shown here is derived from an EMBL/GenBank/DDBJ whole genome shotgun (WGS) entry which is preliminary data.</text>
</comment>
<feature type="region of interest" description="Disordered" evidence="1">
    <location>
        <begin position="1"/>
        <end position="59"/>
    </location>
</feature>
<accession>A0A2C6KES1</accession>
<gene>
    <name evidence="2" type="ORF">CSUI_011043</name>
</gene>